<dbReference type="CDD" id="cd00590">
    <property type="entry name" value="RRM_SF"/>
    <property type="match status" value="1"/>
</dbReference>
<dbReference type="Proteomes" id="UP000232323">
    <property type="component" value="Unassembled WGS sequence"/>
</dbReference>
<feature type="compositionally biased region" description="Polar residues" evidence="1">
    <location>
        <begin position="203"/>
        <end position="218"/>
    </location>
</feature>
<feature type="compositionally biased region" description="Low complexity" evidence="1">
    <location>
        <begin position="251"/>
        <end position="266"/>
    </location>
</feature>
<feature type="region of interest" description="Disordered" evidence="1">
    <location>
        <begin position="142"/>
        <end position="190"/>
    </location>
</feature>
<evidence type="ECO:0000256" key="1">
    <source>
        <dbReference type="SAM" id="MobiDB-lite"/>
    </source>
</evidence>
<dbReference type="OrthoDB" id="539862at2759"/>
<dbReference type="GO" id="GO:0003676">
    <property type="term" value="F:nucleic acid binding"/>
    <property type="evidence" value="ECO:0007669"/>
    <property type="project" value="InterPro"/>
</dbReference>
<accession>A0A250XED2</accession>
<evidence type="ECO:0000313" key="3">
    <source>
        <dbReference type="Proteomes" id="UP000232323"/>
    </source>
</evidence>
<dbReference type="InterPro" id="IPR035979">
    <property type="entry name" value="RBD_domain_sf"/>
</dbReference>
<proteinExistence type="predicted"/>
<organism evidence="2 3">
    <name type="scientific">Chlamydomonas eustigma</name>
    <dbReference type="NCBI Taxonomy" id="1157962"/>
    <lineage>
        <taxon>Eukaryota</taxon>
        <taxon>Viridiplantae</taxon>
        <taxon>Chlorophyta</taxon>
        <taxon>core chlorophytes</taxon>
        <taxon>Chlorophyceae</taxon>
        <taxon>CS clade</taxon>
        <taxon>Chlamydomonadales</taxon>
        <taxon>Chlamydomonadaceae</taxon>
        <taxon>Chlamydomonas</taxon>
    </lineage>
</organism>
<feature type="compositionally biased region" description="Low complexity" evidence="1">
    <location>
        <begin position="144"/>
        <end position="155"/>
    </location>
</feature>
<evidence type="ECO:0000313" key="2">
    <source>
        <dbReference type="EMBL" id="GAX81444.1"/>
    </source>
</evidence>
<protein>
    <submittedName>
        <fullName evidence="2">Uncharacterized protein</fullName>
    </submittedName>
</protein>
<sequence>MSYLLSSSNCLAAVVLRDLPDTNAWLRHAIVQCMKDVLTRRASSSAAINNIATRDEFHPHLAKLIDLVIEPIMTNPTMTAEVKDEPQDGLMVKDDPEACSGVVQPPSGVTGLSVRTRDVHDDALDSHHRLLPVLKAGSNHDLRLSPSSSSLSLPPGFASSNGHHRRQTASPPAMETTASVHRPSFPDRHAMVNSNQQDFFSASSRAGANKTPSTATQEPASSLSLPPPPIPADTALIDSAGSPPIARKDAGASSGRGTAGASSGRGTTAYSDAMVAAHPLTFTGRSGHVCRADSCLFISCLPLAVTEGQLHAECSKCGAVESVYMWNSSTSTAALSSGGAAVALQPGEAYVVFNTTIPDAAVCYETLVQQYPFGGSRPLHIEFCSALPPLSSPLQQHCRGKSPSASPLMWLAGPDPIMAAAVEVLAKAGLEASRNAIKVAGLAPGFMFDYSERPELVSPVVECLSALQRGSIYPPIMAAVGKTIEAAGQAAAAAAAAAADNRVLHVGGTMSTLIPSS</sequence>
<keyword evidence="3" id="KW-1185">Reference proteome</keyword>
<reference evidence="2 3" key="1">
    <citation type="submission" date="2017-08" db="EMBL/GenBank/DDBJ databases">
        <title>Acidophilic green algal genome provides insights into adaptation to an acidic environment.</title>
        <authorList>
            <person name="Hirooka S."/>
            <person name="Hirose Y."/>
            <person name="Kanesaki Y."/>
            <person name="Higuchi S."/>
            <person name="Fujiwara T."/>
            <person name="Onuma R."/>
            <person name="Era A."/>
            <person name="Ohbayashi R."/>
            <person name="Uzuka A."/>
            <person name="Nozaki H."/>
            <person name="Yoshikawa H."/>
            <person name="Miyagishima S.Y."/>
        </authorList>
    </citation>
    <scope>NUCLEOTIDE SEQUENCE [LARGE SCALE GENOMIC DNA]</scope>
    <source>
        <strain evidence="2 3">NIES-2499</strain>
    </source>
</reference>
<dbReference type="SUPFAM" id="SSF54928">
    <property type="entry name" value="RNA-binding domain, RBD"/>
    <property type="match status" value="1"/>
</dbReference>
<feature type="region of interest" description="Disordered" evidence="1">
    <location>
        <begin position="203"/>
        <end position="266"/>
    </location>
</feature>
<comment type="caution">
    <text evidence="2">The sequence shown here is derived from an EMBL/GenBank/DDBJ whole genome shotgun (WGS) entry which is preliminary data.</text>
</comment>
<dbReference type="Gene3D" id="3.30.70.330">
    <property type="match status" value="1"/>
</dbReference>
<gene>
    <name evidence="2" type="ORF">CEUSTIGMA_g8874.t1</name>
</gene>
<dbReference type="AlphaFoldDB" id="A0A250XED2"/>
<dbReference type="InterPro" id="IPR012677">
    <property type="entry name" value="Nucleotide-bd_a/b_plait_sf"/>
</dbReference>
<dbReference type="EMBL" id="BEGY01000065">
    <property type="protein sequence ID" value="GAX81444.1"/>
    <property type="molecule type" value="Genomic_DNA"/>
</dbReference>
<name>A0A250XED2_9CHLO</name>